<evidence type="ECO:0000259" key="2">
    <source>
        <dbReference type="PROSITE" id="PS50943"/>
    </source>
</evidence>
<keyword evidence="4" id="KW-1185">Reference proteome</keyword>
<gene>
    <name evidence="3" type="ORF">FYJ65_06470</name>
</gene>
<dbReference type="GO" id="GO:0005829">
    <property type="term" value="C:cytosol"/>
    <property type="evidence" value="ECO:0007669"/>
    <property type="project" value="TreeGrafter"/>
</dbReference>
<feature type="domain" description="HTH cro/C1-type" evidence="2">
    <location>
        <begin position="13"/>
        <end position="67"/>
    </location>
</feature>
<comment type="caution">
    <text evidence="3">The sequence shown here is derived from an EMBL/GenBank/DDBJ whole genome shotgun (WGS) entry which is preliminary data.</text>
</comment>
<dbReference type="PROSITE" id="PS50943">
    <property type="entry name" value="HTH_CROC1"/>
    <property type="match status" value="1"/>
</dbReference>
<dbReference type="PANTHER" id="PTHR46797">
    <property type="entry name" value="HTH-TYPE TRANSCRIPTIONAL REGULATOR"/>
    <property type="match status" value="1"/>
</dbReference>
<dbReference type="SUPFAM" id="SSF47413">
    <property type="entry name" value="lambda repressor-like DNA-binding domains"/>
    <property type="match status" value="1"/>
</dbReference>
<dbReference type="CDD" id="cd00093">
    <property type="entry name" value="HTH_XRE"/>
    <property type="match status" value="1"/>
</dbReference>
<name>A0A6N7X5Z0_9FIRM</name>
<sequence>MQESFYKTLGQKLKASRKMKGITLAELAEAVHRSPASLSKYENGEVNIAIDALVEICTALNVDISELLPATYVDLKNADILKYEKHLIDRLYIYWYNGEEKRVKNAMIENSHPSMKSKIYFVTDAENSEYQSDFIYHGTVSYSDTSITFYYTNEAPPFDKVFIRMPLLFQKGRRQKGIMSCISLYYQGITLKILVSREPLTVTDEIRNELLMTPEEIKELKRTNMLIIK</sequence>
<dbReference type="SMART" id="SM00530">
    <property type="entry name" value="HTH_XRE"/>
    <property type="match status" value="1"/>
</dbReference>
<dbReference type="EMBL" id="VUNA01000011">
    <property type="protein sequence ID" value="MST70977.1"/>
    <property type="molecule type" value="Genomic_DNA"/>
</dbReference>
<accession>A0A6N7X5Z0</accession>
<proteinExistence type="predicted"/>
<evidence type="ECO:0000256" key="1">
    <source>
        <dbReference type="ARBA" id="ARBA00023125"/>
    </source>
</evidence>
<evidence type="ECO:0000313" key="3">
    <source>
        <dbReference type="EMBL" id="MST70977.1"/>
    </source>
</evidence>
<dbReference type="PANTHER" id="PTHR46797:SF1">
    <property type="entry name" value="METHYLPHOSPHONATE SYNTHASE"/>
    <property type="match status" value="1"/>
</dbReference>
<dbReference type="RefSeq" id="WP_154554538.1">
    <property type="nucleotide sequence ID" value="NZ_VUNA01000011.1"/>
</dbReference>
<keyword evidence="1" id="KW-0238">DNA-binding</keyword>
<evidence type="ECO:0000313" key="4">
    <source>
        <dbReference type="Proteomes" id="UP000469424"/>
    </source>
</evidence>
<dbReference type="AlphaFoldDB" id="A0A6N7X5Z0"/>
<organism evidence="3 4">
    <name type="scientific">Mogibacterium kristiansenii</name>
    <dbReference type="NCBI Taxonomy" id="2606708"/>
    <lineage>
        <taxon>Bacteria</taxon>
        <taxon>Bacillati</taxon>
        <taxon>Bacillota</taxon>
        <taxon>Clostridia</taxon>
        <taxon>Peptostreptococcales</taxon>
        <taxon>Anaerovoracaceae</taxon>
        <taxon>Mogibacterium</taxon>
    </lineage>
</organism>
<dbReference type="GO" id="GO:0003677">
    <property type="term" value="F:DNA binding"/>
    <property type="evidence" value="ECO:0007669"/>
    <property type="project" value="UniProtKB-KW"/>
</dbReference>
<reference evidence="3 4" key="1">
    <citation type="submission" date="2019-08" db="EMBL/GenBank/DDBJ databases">
        <title>In-depth cultivation of the pig gut microbiome towards novel bacterial diversity and tailored functional studies.</title>
        <authorList>
            <person name="Wylensek D."/>
            <person name="Hitch T.C.A."/>
            <person name="Clavel T."/>
        </authorList>
    </citation>
    <scope>NUCLEOTIDE SEQUENCE [LARGE SCALE GENOMIC DNA]</scope>
    <source>
        <strain evidence="3 4">WCA-MUC-591-APC-4B</strain>
    </source>
</reference>
<dbReference type="InterPro" id="IPR001387">
    <property type="entry name" value="Cro/C1-type_HTH"/>
</dbReference>
<dbReference type="Pfam" id="PF01381">
    <property type="entry name" value="HTH_3"/>
    <property type="match status" value="1"/>
</dbReference>
<dbReference type="InterPro" id="IPR050807">
    <property type="entry name" value="TransReg_Diox_bact_type"/>
</dbReference>
<dbReference type="InterPro" id="IPR010982">
    <property type="entry name" value="Lambda_DNA-bd_dom_sf"/>
</dbReference>
<protein>
    <submittedName>
        <fullName evidence="3">Helix-turn-helix transcriptional regulator</fullName>
    </submittedName>
</protein>
<dbReference type="Proteomes" id="UP000469424">
    <property type="component" value="Unassembled WGS sequence"/>
</dbReference>
<dbReference type="Gene3D" id="1.10.260.40">
    <property type="entry name" value="lambda repressor-like DNA-binding domains"/>
    <property type="match status" value="1"/>
</dbReference>
<dbReference type="GO" id="GO:0003700">
    <property type="term" value="F:DNA-binding transcription factor activity"/>
    <property type="evidence" value="ECO:0007669"/>
    <property type="project" value="TreeGrafter"/>
</dbReference>